<evidence type="ECO:0000313" key="3">
    <source>
        <dbReference type="Proteomes" id="UP000249402"/>
    </source>
</evidence>
<evidence type="ECO:0000256" key="1">
    <source>
        <dbReference type="SAM" id="MobiDB-lite"/>
    </source>
</evidence>
<protein>
    <submittedName>
        <fullName evidence="2">Uncharacterized protein</fullName>
    </submittedName>
</protein>
<reference evidence="2 3" key="1">
    <citation type="submission" date="2018-02" db="EMBL/GenBank/DDBJ databases">
        <title>The genomes of Aspergillus section Nigri reveals drivers in fungal speciation.</title>
        <authorList>
            <consortium name="DOE Joint Genome Institute"/>
            <person name="Vesth T.C."/>
            <person name="Nybo J."/>
            <person name="Theobald S."/>
            <person name="Brandl J."/>
            <person name="Frisvad J.C."/>
            <person name="Nielsen K.F."/>
            <person name="Lyhne E.K."/>
            <person name="Kogle M.E."/>
            <person name="Kuo A."/>
            <person name="Riley R."/>
            <person name="Clum A."/>
            <person name="Nolan M."/>
            <person name="Lipzen A."/>
            <person name="Salamov A."/>
            <person name="Henrissat B."/>
            <person name="Wiebenga A."/>
            <person name="De vries R.P."/>
            <person name="Grigoriev I.V."/>
            <person name="Mortensen U.H."/>
            <person name="Andersen M.R."/>
            <person name="Baker S.E."/>
        </authorList>
    </citation>
    <scope>NUCLEOTIDE SEQUENCE [LARGE SCALE GENOMIC DNA]</scope>
    <source>
        <strain evidence="2 3">CBS 121593</strain>
    </source>
</reference>
<name>A0A395H432_9EURO</name>
<dbReference type="EMBL" id="KZ824433">
    <property type="protein sequence ID" value="RAL01965.1"/>
    <property type="molecule type" value="Genomic_DNA"/>
</dbReference>
<organism evidence="2 3">
    <name type="scientific">Aspergillus ibericus CBS 121593</name>
    <dbReference type="NCBI Taxonomy" id="1448316"/>
    <lineage>
        <taxon>Eukaryota</taxon>
        <taxon>Fungi</taxon>
        <taxon>Dikarya</taxon>
        <taxon>Ascomycota</taxon>
        <taxon>Pezizomycotina</taxon>
        <taxon>Eurotiomycetes</taxon>
        <taxon>Eurotiomycetidae</taxon>
        <taxon>Eurotiales</taxon>
        <taxon>Aspergillaceae</taxon>
        <taxon>Aspergillus</taxon>
        <taxon>Aspergillus subgen. Circumdati</taxon>
    </lineage>
</organism>
<dbReference type="RefSeq" id="XP_025576292.1">
    <property type="nucleotide sequence ID" value="XM_025723395.1"/>
</dbReference>
<keyword evidence="3" id="KW-1185">Reference proteome</keyword>
<evidence type="ECO:0000313" key="2">
    <source>
        <dbReference type="EMBL" id="RAL01965.1"/>
    </source>
</evidence>
<dbReference type="Proteomes" id="UP000249402">
    <property type="component" value="Unassembled WGS sequence"/>
</dbReference>
<dbReference type="AlphaFoldDB" id="A0A395H432"/>
<sequence length="83" mass="8693">MLERLLLLSVVCGPEKSSWGGKGQSGLGVTTQNLREGGTSHGQGHGSCYARSGDEGILGLGGEMQEHIHTWIWTGNGCDPTPT</sequence>
<dbReference type="VEuPathDB" id="FungiDB:BO80DRAFT_48213"/>
<dbReference type="GeneID" id="37228260"/>
<feature type="region of interest" description="Disordered" evidence="1">
    <location>
        <begin position="15"/>
        <end position="47"/>
    </location>
</feature>
<proteinExistence type="predicted"/>
<accession>A0A395H432</accession>
<gene>
    <name evidence="2" type="ORF">BO80DRAFT_48213</name>
</gene>